<reference evidence="8" key="1">
    <citation type="journal article" date="2011" name="Genome Res.">
        <title>Phylogeny-wide analysis of social amoeba genomes highlights ancient origins for complex intercellular communication.</title>
        <authorList>
            <person name="Heidel A.J."/>
            <person name="Lawal H.M."/>
            <person name="Felder M."/>
            <person name="Schilde C."/>
            <person name="Helps N.R."/>
            <person name="Tunggal B."/>
            <person name="Rivero F."/>
            <person name="John U."/>
            <person name="Schleicher M."/>
            <person name="Eichinger L."/>
            <person name="Platzer M."/>
            <person name="Noegel A.A."/>
            <person name="Schaap P."/>
            <person name="Gloeckner G."/>
        </authorList>
    </citation>
    <scope>NUCLEOTIDE SEQUENCE [LARGE SCALE GENOMIC DNA]</scope>
    <source>
        <strain evidence="8">SH3</strain>
    </source>
</reference>
<dbReference type="SUPFAM" id="SSF69618">
    <property type="entry name" value="HemD-like"/>
    <property type="match status" value="1"/>
</dbReference>
<sequence>MMYGRRAKQFYDASRFFLFPGVMLAAFLQVSISYSQGTMIANDPVKLAKLVFGCLAISTLGHSLYYFINSYVDFISGVDDPKTSHDRTLFDSVNVNTLFKFMMVDVVGLTVIASYLVMQCTGEYEWLKPLFVLYPIGVVAISISYTHLKYIALGNVNYCVYVIMTTAVYYTILTNALPDKTFWIFNALTFVYSQLPILGNYHRDLEEDAKAGIKTVPILLGRYNSWIMLSCLIITGYMIVLHQSFYYQCYVLLASFMTIFEFKRVMLKTYKGDHTALNYYLGRAGSFTYTFHLISSSSSSSSITTGTDTIVLFKSQKDDQQDPYLMLFKEKRFNVEFIPLLTIKLNCNDQQVLTTLKNISTSTGDEKNYYYSSLVITSSNAMQSLINIVEKNDDHNLLLLDILRLFRNGIFLVGESSLNLLIKYLQQQQQLNTNNNNNNNDDGTSINELKEMIIVESNANLLSNRIIEKQHKSIDNNNNNNRVLYLCGNIRRDELPSTLKSNNIILDELIIYENTTNNNSTTSSGGQDEEEDMVLTRLNMIKDRIQWIVFFSPSGVDYIINNHKSLIHSESNTGCANIRIASIGPTTTKHLKEQYEITPNITSSSPNAQSLLNSILEYNNNQK</sequence>
<dbReference type="KEGG" id="dfa:DFA_02112"/>
<dbReference type="CDD" id="cd06578">
    <property type="entry name" value="HemD"/>
    <property type="match status" value="1"/>
</dbReference>
<evidence type="ECO:0000256" key="1">
    <source>
        <dbReference type="ARBA" id="ARBA00004141"/>
    </source>
</evidence>
<feature type="domain" description="Tetrapyrrole biosynthesis uroporphyrinogen III synthase" evidence="6">
    <location>
        <begin position="473"/>
        <end position="612"/>
    </location>
</feature>
<evidence type="ECO:0000313" key="8">
    <source>
        <dbReference type="Proteomes" id="UP000007797"/>
    </source>
</evidence>
<comment type="subcellular location">
    <subcellularLocation>
        <location evidence="1">Membrane</location>
        <topology evidence="1">Multi-pass membrane protein</topology>
    </subcellularLocation>
</comment>
<dbReference type="Gene3D" id="3.40.50.10090">
    <property type="match status" value="2"/>
</dbReference>
<keyword evidence="3 5" id="KW-1133">Transmembrane helix</keyword>
<dbReference type="GO" id="GO:0005829">
    <property type="term" value="C:cytosol"/>
    <property type="evidence" value="ECO:0007669"/>
    <property type="project" value="TreeGrafter"/>
</dbReference>
<evidence type="ECO:0000256" key="2">
    <source>
        <dbReference type="ARBA" id="ARBA00022692"/>
    </source>
</evidence>
<dbReference type="Pfam" id="PF01040">
    <property type="entry name" value="UbiA"/>
    <property type="match status" value="1"/>
</dbReference>
<dbReference type="STRING" id="1054147.F4PYQ9"/>
<name>F4PYQ9_CACFS</name>
<feature type="transmembrane region" description="Helical" evidence="5">
    <location>
        <begin position="47"/>
        <end position="68"/>
    </location>
</feature>
<dbReference type="RefSeq" id="XP_004357596.1">
    <property type="nucleotide sequence ID" value="XM_004357539.1"/>
</dbReference>
<keyword evidence="4 5" id="KW-0472">Membrane</keyword>
<organism evidence="7 8">
    <name type="scientific">Cavenderia fasciculata</name>
    <name type="common">Slime mold</name>
    <name type="synonym">Dictyostelium fasciculatum</name>
    <dbReference type="NCBI Taxonomy" id="261658"/>
    <lineage>
        <taxon>Eukaryota</taxon>
        <taxon>Amoebozoa</taxon>
        <taxon>Evosea</taxon>
        <taxon>Eumycetozoa</taxon>
        <taxon>Dictyostelia</taxon>
        <taxon>Acytosteliales</taxon>
        <taxon>Cavenderiaceae</taxon>
        <taxon>Cavenderia</taxon>
    </lineage>
</organism>
<dbReference type="GO" id="GO:0006780">
    <property type="term" value="P:uroporphyrinogen III biosynthetic process"/>
    <property type="evidence" value="ECO:0007669"/>
    <property type="project" value="InterPro"/>
</dbReference>
<dbReference type="Proteomes" id="UP000007797">
    <property type="component" value="Unassembled WGS sequence"/>
</dbReference>
<dbReference type="InterPro" id="IPR000537">
    <property type="entry name" value="UbiA_prenyltransferase"/>
</dbReference>
<dbReference type="CDD" id="cd13962">
    <property type="entry name" value="PT_UbiA_UBIAD1"/>
    <property type="match status" value="1"/>
</dbReference>
<feature type="transmembrane region" description="Helical" evidence="5">
    <location>
        <begin position="130"/>
        <end position="146"/>
    </location>
</feature>
<dbReference type="GeneID" id="14871349"/>
<feature type="transmembrane region" description="Helical" evidence="5">
    <location>
        <begin position="158"/>
        <end position="177"/>
    </location>
</feature>
<dbReference type="InterPro" id="IPR039793">
    <property type="entry name" value="UROS/Hem4"/>
</dbReference>
<dbReference type="GO" id="GO:0016020">
    <property type="term" value="C:membrane"/>
    <property type="evidence" value="ECO:0007669"/>
    <property type="project" value="UniProtKB-SubCell"/>
</dbReference>
<dbReference type="PANTHER" id="PTHR12390">
    <property type="entry name" value="UROPORPHYRINOGEN III SYNTHASE"/>
    <property type="match status" value="1"/>
</dbReference>
<gene>
    <name evidence="7" type="ORF">DFA_02112</name>
</gene>
<evidence type="ECO:0000256" key="3">
    <source>
        <dbReference type="ARBA" id="ARBA00022989"/>
    </source>
</evidence>
<dbReference type="InterPro" id="IPR036108">
    <property type="entry name" value="4pyrrol_syn_uPrphyn_synt_sf"/>
</dbReference>
<dbReference type="GO" id="GO:0004852">
    <property type="term" value="F:uroporphyrinogen-III synthase activity"/>
    <property type="evidence" value="ECO:0007669"/>
    <property type="project" value="InterPro"/>
</dbReference>
<dbReference type="AlphaFoldDB" id="F4PYQ9"/>
<dbReference type="InterPro" id="IPR026046">
    <property type="entry name" value="UBIAD1"/>
</dbReference>
<evidence type="ECO:0000259" key="6">
    <source>
        <dbReference type="Pfam" id="PF02602"/>
    </source>
</evidence>
<proteinExistence type="predicted"/>
<dbReference type="OrthoDB" id="21469at2759"/>
<evidence type="ECO:0000256" key="4">
    <source>
        <dbReference type="ARBA" id="ARBA00023136"/>
    </source>
</evidence>
<feature type="transmembrane region" description="Helical" evidence="5">
    <location>
        <begin position="183"/>
        <end position="202"/>
    </location>
</feature>
<feature type="transmembrane region" description="Helical" evidence="5">
    <location>
        <begin position="223"/>
        <end position="239"/>
    </location>
</feature>
<dbReference type="GO" id="GO:0006782">
    <property type="term" value="P:protoporphyrinogen IX biosynthetic process"/>
    <property type="evidence" value="ECO:0007669"/>
    <property type="project" value="UniProtKB-UniPathway"/>
</dbReference>
<keyword evidence="8" id="KW-1185">Reference proteome</keyword>
<dbReference type="InterPro" id="IPR003754">
    <property type="entry name" value="4pyrrol_synth_uPrphyn_synth"/>
</dbReference>
<protein>
    <recommendedName>
        <fullName evidence="6">Tetrapyrrole biosynthesis uroporphyrinogen III synthase domain-containing protein</fullName>
    </recommendedName>
</protein>
<dbReference type="EMBL" id="GL883015">
    <property type="protein sequence ID" value="EGG19325.1"/>
    <property type="molecule type" value="Genomic_DNA"/>
</dbReference>
<dbReference type="GO" id="GO:0004659">
    <property type="term" value="F:prenyltransferase activity"/>
    <property type="evidence" value="ECO:0007669"/>
    <property type="project" value="InterPro"/>
</dbReference>
<dbReference type="PANTHER" id="PTHR12390:SF0">
    <property type="entry name" value="UROPORPHYRINOGEN-III SYNTHASE"/>
    <property type="match status" value="1"/>
</dbReference>
<evidence type="ECO:0000313" key="7">
    <source>
        <dbReference type="EMBL" id="EGG19325.1"/>
    </source>
</evidence>
<dbReference type="Pfam" id="PF02602">
    <property type="entry name" value="HEM4"/>
    <property type="match status" value="1"/>
</dbReference>
<dbReference type="UniPathway" id="UPA00251">
    <property type="reaction ID" value="UER00320"/>
</dbReference>
<evidence type="ECO:0000256" key="5">
    <source>
        <dbReference type="SAM" id="Phobius"/>
    </source>
</evidence>
<feature type="transmembrane region" description="Helical" evidence="5">
    <location>
        <begin position="97"/>
        <end position="118"/>
    </location>
</feature>
<accession>F4PYQ9</accession>
<keyword evidence="2 5" id="KW-0812">Transmembrane</keyword>